<evidence type="ECO:0000256" key="1">
    <source>
        <dbReference type="ARBA" id="ARBA00005375"/>
    </source>
</evidence>
<dbReference type="OrthoDB" id="6509975at2759"/>
<dbReference type="GO" id="GO:0003993">
    <property type="term" value="F:acid phosphatase activity"/>
    <property type="evidence" value="ECO:0007669"/>
    <property type="project" value="TreeGrafter"/>
</dbReference>
<dbReference type="PANTHER" id="PTHR20963">
    <property type="entry name" value="MULTIPLE INOSITOL POLYPHOSPHATE PHOSPHATASE-RELATED"/>
    <property type="match status" value="1"/>
</dbReference>
<keyword evidence="4" id="KW-1133">Transmembrane helix</keyword>
<dbReference type="SUPFAM" id="SSF53254">
    <property type="entry name" value="Phosphoglycerate mutase-like"/>
    <property type="match status" value="1"/>
</dbReference>
<evidence type="ECO:0000256" key="4">
    <source>
        <dbReference type="SAM" id="Phobius"/>
    </source>
</evidence>
<evidence type="ECO:0000256" key="3">
    <source>
        <dbReference type="ARBA" id="ARBA00022801"/>
    </source>
</evidence>
<sequence>MGAEVMYTRVDDISESREALQLPLASPKQRLTRRSMFGLQIFLFIGAVTFFVMLYKSFAFGAVVGCVGGAVASSASKSSSNNHDIPQYFQTKPELFAGPTPTGTAPFLAQINPAPFAGASYIPNQPLETQVPIAGSNGSNIFRNMGQLSPYFPNPKGFGVDEYSLPPGAEIVQLNMLSRHGSRYPTTGSGAHRFGEKHQNMTDAKFTGELLFLNDWSYQLGAEILVPIGKQELFNSGTLHYYQYGHLYPNNGSKIIARSTTQDRMTKSAEYFLAGFFGLEWTSNATLVLAIEEPNGVWNNSLAGYYNCANSNNFRSAGGNNATVEWYTKYLADATIRLRGLASGFDWTVEDSYNAQSLCAYETVAFGFSPFCSLFTYTEWQGYEYSIDIQFAGGNGFQSPTGRAIGIGYVQEILARLQHHTINAPEAQVNVTLDNNTVTFPLDQSLNFDFSHDTNIMSILTAFGFKQFAKFLPSDGIVDRELVVSHLEPFAARLDMEIINAPSPVKTSRNNDNLYDEGKPTKYIHFILNQRTIPLHRSFPKCEERDDGWCELDTFLEVQSKSLELSQYDWACNGDYPAVPYGNVTDGVPVQGPS</sequence>
<keyword evidence="4" id="KW-0812">Transmembrane</keyword>
<dbReference type="PROSITE" id="PS00778">
    <property type="entry name" value="HIS_ACID_PHOSPHAT_2"/>
    <property type="match status" value="1"/>
</dbReference>
<dbReference type="PROSITE" id="PS00616">
    <property type="entry name" value="HIS_ACID_PHOSPHAT_1"/>
    <property type="match status" value="1"/>
</dbReference>
<dbReference type="STRING" id="1043004.A0A074WLJ4"/>
<dbReference type="PANTHER" id="PTHR20963:SF43">
    <property type="entry name" value="PUTATIVE (AFU_ORTHOLOGUE AFUA_7G01240)-RELATED"/>
    <property type="match status" value="1"/>
</dbReference>
<dbReference type="CDD" id="cd07061">
    <property type="entry name" value="HP_HAP_like"/>
    <property type="match status" value="1"/>
</dbReference>
<dbReference type="RefSeq" id="XP_013427915.1">
    <property type="nucleotide sequence ID" value="XM_013572461.1"/>
</dbReference>
<keyword evidence="3" id="KW-0378">Hydrolase</keyword>
<proteinExistence type="inferred from homology"/>
<evidence type="ECO:0000256" key="2">
    <source>
        <dbReference type="ARBA" id="ARBA00012632"/>
    </source>
</evidence>
<dbReference type="Proteomes" id="UP000027730">
    <property type="component" value="Unassembled WGS sequence"/>
</dbReference>
<organism evidence="5 6">
    <name type="scientific">Aureobasidium namibiae CBS 147.97</name>
    <dbReference type="NCBI Taxonomy" id="1043004"/>
    <lineage>
        <taxon>Eukaryota</taxon>
        <taxon>Fungi</taxon>
        <taxon>Dikarya</taxon>
        <taxon>Ascomycota</taxon>
        <taxon>Pezizomycotina</taxon>
        <taxon>Dothideomycetes</taxon>
        <taxon>Dothideomycetidae</taxon>
        <taxon>Dothideales</taxon>
        <taxon>Saccotheciaceae</taxon>
        <taxon>Aureobasidium</taxon>
    </lineage>
</organism>
<accession>A0A074WLJ4</accession>
<dbReference type="InterPro" id="IPR000560">
    <property type="entry name" value="His_Pase_clade-2"/>
</dbReference>
<dbReference type="InterPro" id="IPR033379">
    <property type="entry name" value="Acid_Pase_AS"/>
</dbReference>
<feature type="transmembrane region" description="Helical" evidence="4">
    <location>
        <begin position="36"/>
        <end position="55"/>
    </location>
</feature>
<dbReference type="Pfam" id="PF00328">
    <property type="entry name" value="His_Phos_2"/>
    <property type="match status" value="1"/>
</dbReference>
<dbReference type="EC" id="3.1.3.8" evidence="2"/>
<gene>
    <name evidence="5" type="ORF">M436DRAFT_44765</name>
</gene>
<name>A0A074WLJ4_9PEZI</name>
<dbReference type="InterPro" id="IPR029033">
    <property type="entry name" value="His_PPase_superfam"/>
</dbReference>
<protein>
    <recommendedName>
        <fullName evidence="2">3-phytase</fullName>
        <ecNumber evidence="2">3.1.3.8</ecNumber>
    </recommendedName>
</protein>
<keyword evidence="6" id="KW-1185">Reference proteome</keyword>
<evidence type="ECO:0000313" key="5">
    <source>
        <dbReference type="EMBL" id="KEQ73993.1"/>
    </source>
</evidence>
<dbReference type="Gene3D" id="3.40.50.1240">
    <property type="entry name" value="Phosphoglycerate mutase-like"/>
    <property type="match status" value="1"/>
</dbReference>
<dbReference type="HOGENOM" id="CLU_020880_2_1_1"/>
<reference evidence="5 6" key="1">
    <citation type="journal article" date="2014" name="BMC Genomics">
        <title>Genome sequencing of four Aureobasidium pullulans varieties: biotechnological potential, stress tolerance, and description of new species.</title>
        <authorList>
            <person name="Gostin Ar C."/>
            <person name="Ohm R.A."/>
            <person name="Kogej T."/>
            <person name="Sonjak S."/>
            <person name="Turk M."/>
            <person name="Zajc J."/>
            <person name="Zalar P."/>
            <person name="Grube M."/>
            <person name="Sun H."/>
            <person name="Han J."/>
            <person name="Sharma A."/>
            <person name="Chiniquy J."/>
            <person name="Ngan C.Y."/>
            <person name="Lipzen A."/>
            <person name="Barry K."/>
            <person name="Grigoriev I.V."/>
            <person name="Gunde-Cimerman N."/>
        </authorList>
    </citation>
    <scope>NUCLEOTIDE SEQUENCE [LARGE SCALE GENOMIC DNA]</scope>
    <source>
        <strain evidence="5 6">CBS 147.97</strain>
    </source>
</reference>
<comment type="similarity">
    <text evidence="1">Belongs to the histidine acid phosphatase family.</text>
</comment>
<dbReference type="GeneID" id="25410217"/>
<dbReference type="GO" id="GO:0016158">
    <property type="term" value="F:inositol hexakisphosphate 3-phosphatase activity"/>
    <property type="evidence" value="ECO:0007669"/>
    <property type="project" value="UniProtKB-EC"/>
</dbReference>
<keyword evidence="4" id="KW-0472">Membrane</keyword>
<dbReference type="AlphaFoldDB" id="A0A074WLJ4"/>
<dbReference type="EMBL" id="KL584708">
    <property type="protein sequence ID" value="KEQ73993.1"/>
    <property type="molecule type" value="Genomic_DNA"/>
</dbReference>
<evidence type="ECO:0000313" key="6">
    <source>
        <dbReference type="Proteomes" id="UP000027730"/>
    </source>
</evidence>